<dbReference type="SUPFAM" id="SSF51735">
    <property type="entry name" value="NAD(P)-binding Rossmann-fold domains"/>
    <property type="match status" value="1"/>
</dbReference>
<dbReference type="Pfam" id="PF13602">
    <property type="entry name" value="ADH_zinc_N_2"/>
    <property type="match status" value="1"/>
</dbReference>
<dbReference type="EnsemblMetazoa" id="PPA23050.1">
    <property type="protein sequence ID" value="PPA23050.1"/>
    <property type="gene ID" value="WBGene00112604"/>
</dbReference>
<feature type="transmembrane region" description="Helical" evidence="6">
    <location>
        <begin position="21"/>
        <end position="41"/>
    </location>
</feature>
<dbReference type="Gene3D" id="3.90.180.10">
    <property type="entry name" value="Medium-chain alcohol dehydrogenases, catalytic domain"/>
    <property type="match status" value="1"/>
</dbReference>
<dbReference type="InterPro" id="IPR050700">
    <property type="entry name" value="YIM1/Zinc_Alcohol_DH_Fams"/>
</dbReference>
<dbReference type="InterPro" id="IPR013154">
    <property type="entry name" value="ADH-like_N"/>
</dbReference>
<dbReference type="SMART" id="SM00829">
    <property type="entry name" value="PKS_ER"/>
    <property type="match status" value="1"/>
</dbReference>
<evidence type="ECO:0000256" key="1">
    <source>
        <dbReference type="ARBA" id="ARBA00004173"/>
    </source>
</evidence>
<dbReference type="SUPFAM" id="SSF55729">
    <property type="entry name" value="Acyl-CoA N-acyltransferases (Nat)"/>
    <property type="match status" value="1"/>
</dbReference>
<dbReference type="SUPFAM" id="SSF50129">
    <property type="entry name" value="GroES-like"/>
    <property type="match status" value="1"/>
</dbReference>
<dbReference type="InterPro" id="IPR020843">
    <property type="entry name" value="ER"/>
</dbReference>
<evidence type="ECO:0000313" key="8">
    <source>
        <dbReference type="EnsemblMetazoa" id="PPA23050.1"/>
    </source>
</evidence>
<dbReference type="Proteomes" id="UP000005239">
    <property type="component" value="Unassembled WGS sequence"/>
</dbReference>
<comment type="similarity">
    <text evidence="2">Belongs to the zinc-containing alcohol dehydrogenase family. Quinone oxidoreductase subfamily.</text>
</comment>
<evidence type="ECO:0000256" key="2">
    <source>
        <dbReference type="ARBA" id="ARBA00010371"/>
    </source>
</evidence>
<dbReference type="GO" id="GO:0005739">
    <property type="term" value="C:mitochondrion"/>
    <property type="evidence" value="ECO:0000318"/>
    <property type="project" value="GO_Central"/>
</dbReference>
<dbReference type="InterPro" id="IPR036291">
    <property type="entry name" value="NAD(P)-bd_dom_sf"/>
</dbReference>
<gene>
    <name evidence="8" type="primary">WBGene00112604</name>
</gene>
<dbReference type="PANTHER" id="PTHR11695">
    <property type="entry name" value="ALCOHOL DEHYDROGENASE RELATED"/>
    <property type="match status" value="1"/>
</dbReference>
<evidence type="ECO:0000256" key="3">
    <source>
        <dbReference type="ARBA" id="ARBA00022946"/>
    </source>
</evidence>
<proteinExistence type="inferred from homology"/>
<keyword evidence="4" id="KW-0560">Oxidoreductase</keyword>
<evidence type="ECO:0000256" key="5">
    <source>
        <dbReference type="ARBA" id="ARBA00023128"/>
    </source>
</evidence>
<dbReference type="PANTHER" id="PTHR11695:SF294">
    <property type="entry name" value="RETICULON-4-INTERACTING PROTEIN 1, MITOCHONDRIAL"/>
    <property type="match status" value="1"/>
</dbReference>
<dbReference type="GO" id="GO:0016491">
    <property type="term" value="F:oxidoreductase activity"/>
    <property type="evidence" value="ECO:0007669"/>
    <property type="project" value="UniProtKB-KW"/>
</dbReference>
<dbReference type="InterPro" id="IPR016181">
    <property type="entry name" value="Acyl_CoA_acyltransferase"/>
</dbReference>
<keyword evidence="5" id="KW-0496">Mitochondrion</keyword>
<keyword evidence="6" id="KW-0472">Membrane</keyword>
<keyword evidence="6" id="KW-1133">Transmembrane helix</keyword>
<reference evidence="8" key="2">
    <citation type="submission" date="2022-06" db="UniProtKB">
        <authorList>
            <consortium name="EnsemblMetazoa"/>
        </authorList>
    </citation>
    <scope>IDENTIFICATION</scope>
    <source>
        <strain evidence="8">PS312</strain>
    </source>
</reference>
<dbReference type="InterPro" id="IPR011032">
    <property type="entry name" value="GroES-like_sf"/>
</dbReference>
<dbReference type="InterPro" id="IPR041496">
    <property type="entry name" value="YitH/HolE_GNAT"/>
</dbReference>
<evidence type="ECO:0000313" key="9">
    <source>
        <dbReference type="Proteomes" id="UP000005239"/>
    </source>
</evidence>
<dbReference type="AlphaFoldDB" id="A0A8R1YH09"/>
<name>A0A8R1YH09_PRIPA</name>
<reference evidence="9" key="1">
    <citation type="journal article" date="2008" name="Nat. Genet.">
        <title>The Pristionchus pacificus genome provides a unique perspective on nematode lifestyle and parasitism.</title>
        <authorList>
            <person name="Dieterich C."/>
            <person name="Clifton S.W."/>
            <person name="Schuster L.N."/>
            <person name="Chinwalla A."/>
            <person name="Delehaunty K."/>
            <person name="Dinkelacker I."/>
            <person name="Fulton L."/>
            <person name="Fulton R."/>
            <person name="Godfrey J."/>
            <person name="Minx P."/>
            <person name="Mitreva M."/>
            <person name="Roeseler W."/>
            <person name="Tian H."/>
            <person name="Witte H."/>
            <person name="Yang S.P."/>
            <person name="Wilson R.K."/>
            <person name="Sommer R.J."/>
        </authorList>
    </citation>
    <scope>NUCLEOTIDE SEQUENCE [LARGE SCALE GENOMIC DNA]</scope>
    <source>
        <strain evidence="9">PS312</strain>
    </source>
</reference>
<keyword evidence="3" id="KW-0809">Transit peptide</keyword>
<keyword evidence="6" id="KW-0812">Transmembrane</keyword>
<dbReference type="CDD" id="cd08248">
    <property type="entry name" value="RTN4I1"/>
    <property type="match status" value="1"/>
</dbReference>
<evidence type="ECO:0000256" key="4">
    <source>
        <dbReference type="ARBA" id="ARBA00023002"/>
    </source>
</evidence>
<keyword evidence="9" id="KW-1185">Reference proteome</keyword>
<organism evidence="8 9">
    <name type="scientific">Pristionchus pacificus</name>
    <name type="common">Parasitic nematode worm</name>
    <dbReference type="NCBI Taxonomy" id="54126"/>
    <lineage>
        <taxon>Eukaryota</taxon>
        <taxon>Metazoa</taxon>
        <taxon>Ecdysozoa</taxon>
        <taxon>Nematoda</taxon>
        <taxon>Chromadorea</taxon>
        <taxon>Rhabditida</taxon>
        <taxon>Rhabditina</taxon>
        <taxon>Diplogasteromorpha</taxon>
        <taxon>Diplogasteroidea</taxon>
        <taxon>Neodiplogasteridae</taxon>
        <taxon>Pristionchus</taxon>
    </lineage>
</organism>
<dbReference type="FunFam" id="3.40.50.720:FF:000147">
    <property type="entry name" value="Reticulon-4-interacting protein 1 homolog, mitochondrial"/>
    <property type="match status" value="1"/>
</dbReference>
<feature type="domain" description="Enoyl reductase (ER)" evidence="7">
    <location>
        <begin position="148"/>
        <end position="484"/>
    </location>
</feature>
<accession>A0A8R1YH09</accession>
<dbReference type="Pfam" id="PF18014">
    <property type="entry name" value="Acetyltransf_18"/>
    <property type="match status" value="1"/>
</dbReference>
<protein>
    <submittedName>
        <fullName evidence="8">PKS_ER domain-containing protein</fullName>
    </submittedName>
</protein>
<evidence type="ECO:0000256" key="6">
    <source>
        <dbReference type="SAM" id="Phobius"/>
    </source>
</evidence>
<dbReference type="Gene3D" id="3.40.630.90">
    <property type="match status" value="1"/>
</dbReference>
<evidence type="ECO:0000259" key="7">
    <source>
        <dbReference type="SMART" id="SM00829"/>
    </source>
</evidence>
<dbReference type="Pfam" id="PF08240">
    <property type="entry name" value="ADH_N"/>
    <property type="match status" value="1"/>
</dbReference>
<dbReference type="InterPro" id="IPR037397">
    <property type="entry name" value="RTN4IP1"/>
</dbReference>
<comment type="subcellular location">
    <subcellularLocation>
        <location evidence="1">Mitochondrion</location>
    </subcellularLocation>
</comment>
<sequence length="778" mass="85500">MNIWTSCGPASLRNVDLVCAATARAIIVLPFSILVAFHYCLKPVILTNFKKLNSRSTIPPFPLPYLHGLDSAVVLGGQLLQHEISGLELGWINQADHGQEYQITRFGRGSGIMMTNKLRTKAMLSRRLFTPIRTASSSIRAWQVDEWGGDLRLESNYAQPVLTGPNQVLAASVNPIDTYQIKGYGNELLSTWKMVTDRSFNPVSRLPYTPGRDCAGVVEAIGPGVNRFKVGDKVMGVTQPPATRGTLADLVVLEADATVGTPAKSTFEEAASLPYVACTVWNAFLVARLNKDNARNNRILIHGGSGGVGTMAVQLLRAWGARKVVVTCSSDSFDTMRSLGAEPVDYRSPTATDELIAAGPYEVILSCVDSPLSQWSDKIMGIWRNCVHISIVSPMLADTDRYGLPMGLASTAAKYFARSWESSLQGRWFSYAYFLPNLDCLQEVATLVEQGQIKPMVEKVYPFEAVPEAFEKVGQKHGRGKTVIKMEMTVLSSFTLVDEGSPRLWHEWAELVRSEQWTSDDNTEGGFLGCVVWNEYEEMAFIGFYLMHPTMVGKGVGSKMWTRAFERIPVHLNVGLRAVPDMAAKYAAKDTPHFVSSLSKWELTVTETRELCAKAPASASTVRLISDLSPEQRRELLEFDRRVTNRDRSDLLSRFFDVDRTHGCCLIDGEGRISGYAGITSTGFPSENKFKIGPVYASSTSDALTLIRPLADYCESISADSLLLLKTLTGTVGEESIGPLIGRKATNEGTTLFSKPFTSTIDAGMCYIPHNNSGHFDA</sequence>
<dbReference type="Gene3D" id="3.40.50.720">
    <property type="entry name" value="NAD(P)-binding Rossmann-like Domain"/>
    <property type="match status" value="1"/>
</dbReference>